<evidence type="ECO:0000313" key="2">
    <source>
        <dbReference type="Proteomes" id="UP000183832"/>
    </source>
</evidence>
<evidence type="ECO:0000313" key="1">
    <source>
        <dbReference type="EMBL" id="CRL01122.1"/>
    </source>
</evidence>
<accession>A0A1J1IMZ7</accession>
<dbReference type="AlphaFoldDB" id="A0A1J1IMZ7"/>
<name>A0A1J1IMZ7_9DIPT</name>
<sequence length="60" mass="6687">MAILIRVSDEIEIITLLTHVGSQIHLTSAVIFTLPSSSMCQLRMAAKSLGNIWKKQKFES</sequence>
<organism evidence="1 2">
    <name type="scientific">Clunio marinus</name>
    <dbReference type="NCBI Taxonomy" id="568069"/>
    <lineage>
        <taxon>Eukaryota</taxon>
        <taxon>Metazoa</taxon>
        <taxon>Ecdysozoa</taxon>
        <taxon>Arthropoda</taxon>
        <taxon>Hexapoda</taxon>
        <taxon>Insecta</taxon>
        <taxon>Pterygota</taxon>
        <taxon>Neoptera</taxon>
        <taxon>Endopterygota</taxon>
        <taxon>Diptera</taxon>
        <taxon>Nematocera</taxon>
        <taxon>Chironomoidea</taxon>
        <taxon>Chironomidae</taxon>
        <taxon>Clunio</taxon>
    </lineage>
</organism>
<dbReference type="Proteomes" id="UP000183832">
    <property type="component" value="Unassembled WGS sequence"/>
</dbReference>
<reference evidence="1 2" key="1">
    <citation type="submission" date="2015-04" db="EMBL/GenBank/DDBJ databases">
        <authorList>
            <person name="Syromyatnikov M.Y."/>
            <person name="Popov V.N."/>
        </authorList>
    </citation>
    <scope>NUCLEOTIDE SEQUENCE [LARGE SCALE GENOMIC DNA]</scope>
</reference>
<protein>
    <submittedName>
        <fullName evidence="1">CLUMA_CG014659, isoform A</fullName>
    </submittedName>
</protein>
<dbReference type="OrthoDB" id="5599753at2759"/>
<keyword evidence="2" id="KW-1185">Reference proteome</keyword>
<proteinExistence type="predicted"/>
<dbReference type="EMBL" id="CVRI01000055">
    <property type="protein sequence ID" value="CRL01122.1"/>
    <property type="molecule type" value="Genomic_DNA"/>
</dbReference>
<gene>
    <name evidence="1" type="ORF">CLUMA_CG014659</name>
</gene>